<feature type="repeat" description="PPR" evidence="2">
    <location>
        <begin position="316"/>
        <end position="355"/>
    </location>
</feature>
<dbReference type="KEGG" id="gtt:GUITHDRAFT_133400"/>
<keyword evidence="7" id="KW-1185">Reference proteome</keyword>
<dbReference type="InterPro" id="IPR033443">
    <property type="entry name" value="PROP1-like_PPR_dom"/>
</dbReference>
<feature type="region of interest" description="Disordered" evidence="3">
    <location>
        <begin position="413"/>
        <end position="440"/>
    </location>
</feature>
<evidence type="ECO:0000256" key="3">
    <source>
        <dbReference type="SAM" id="MobiDB-lite"/>
    </source>
</evidence>
<dbReference type="eggNOG" id="KOG4197">
    <property type="taxonomic scope" value="Eukaryota"/>
</dbReference>
<protein>
    <recommendedName>
        <fullName evidence="4">PROP1-like PPR domain-containing protein</fullName>
    </recommendedName>
</protein>
<feature type="repeat" description="PPR" evidence="2">
    <location>
        <begin position="356"/>
        <end position="393"/>
    </location>
</feature>
<feature type="repeat" description="PPR" evidence="2">
    <location>
        <begin position="737"/>
        <end position="771"/>
    </location>
</feature>
<reference evidence="6" key="3">
    <citation type="submission" date="2015-06" db="UniProtKB">
        <authorList>
            <consortium name="EnsemblProtists"/>
        </authorList>
    </citation>
    <scope>IDENTIFICATION</scope>
</reference>
<dbReference type="EMBL" id="JH992971">
    <property type="protein sequence ID" value="EKX53011.1"/>
    <property type="molecule type" value="Genomic_DNA"/>
</dbReference>
<dbReference type="AlphaFoldDB" id="L1JWQ2"/>
<evidence type="ECO:0000313" key="5">
    <source>
        <dbReference type="EMBL" id="EKX53011.1"/>
    </source>
</evidence>
<dbReference type="PaxDb" id="55529-EKX53011"/>
<dbReference type="Pfam" id="PF01535">
    <property type="entry name" value="PPR"/>
    <property type="match status" value="1"/>
</dbReference>
<dbReference type="Pfam" id="PF17177">
    <property type="entry name" value="PPR_long"/>
    <property type="match status" value="1"/>
</dbReference>
<dbReference type="Gene3D" id="1.25.40.10">
    <property type="entry name" value="Tetratricopeptide repeat domain"/>
    <property type="match status" value="4"/>
</dbReference>
<reference evidence="5 7" key="1">
    <citation type="journal article" date="2012" name="Nature">
        <title>Algal genomes reveal evolutionary mosaicism and the fate of nucleomorphs.</title>
        <authorList>
            <consortium name="DOE Joint Genome Institute"/>
            <person name="Curtis B.A."/>
            <person name="Tanifuji G."/>
            <person name="Burki F."/>
            <person name="Gruber A."/>
            <person name="Irimia M."/>
            <person name="Maruyama S."/>
            <person name="Arias M.C."/>
            <person name="Ball S.G."/>
            <person name="Gile G.H."/>
            <person name="Hirakawa Y."/>
            <person name="Hopkins J.F."/>
            <person name="Kuo A."/>
            <person name="Rensing S.A."/>
            <person name="Schmutz J."/>
            <person name="Symeonidi A."/>
            <person name="Elias M."/>
            <person name="Eveleigh R.J."/>
            <person name="Herman E.K."/>
            <person name="Klute M.J."/>
            <person name="Nakayama T."/>
            <person name="Obornik M."/>
            <person name="Reyes-Prieto A."/>
            <person name="Armbrust E.V."/>
            <person name="Aves S.J."/>
            <person name="Beiko R.G."/>
            <person name="Coutinho P."/>
            <person name="Dacks J.B."/>
            <person name="Durnford D.G."/>
            <person name="Fast N.M."/>
            <person name="Green B.R."/>
            <person name="Grisdale C.J."/>
            <person name="Hempel F."/>
            <person name="Henrissat B."/>
            <person name="Hoppner M.P."/>
            <person name="Ishida K."/>
            <person name="Kim E."/>
            <person name="Koreny L."/>
            <person name="Kroth P.G."/>
            <person name="Liu Y."/>
            <person name="Malik S.B."/>
            <person name="Maier U.G."/>
            <person name="McRose D."/>
            <person name="Mock T."/>
            <person name="Neilson J.A."/>
            <person name="Onodera N.T."/>
            <person name="Poole A.M."/>
            <person name="Pritham E.J."/>
            <person name="Richards T.A."/>
            <person name="Rocap G."/>
            <person name="Roy S.W."/>
            <person name="Sarai C."/>
            <person name="Schaack S."/>
            <person name="Shirato S."/>
            <person name="Slamovits C.H."/>
            <person name="Spencer D.F."/>
            <person name="Suzuki S."/>
            <person name="Worden A.Z."/>
            <person name="Zauner S."/>
            <person name="Barry K."/>
            <person name="Bell C."/>
            <person name="Bharti A.K."/>
            <person name="Crow J.A."/>
            <person name="Grimwood J."/>
            <person name="Kramer R."/>
            <person name="Lindquist E."/>
            <person name="Lucas S."/>
            <person name="Salamov A."/>
            <person name="McFadden G.I."/>
            <person name="Lane C.E."/>
            <person name="Keeling P.J."/>
            <person name="Gray M.W."/>
            <person name="Grigoriev I.V."/>
            <person name="Archibald J.M."/>
        </authorList>
    </citation>
    <scope>NUCLEOTIDE SEQUENCE</scope>
    <source>
        <strain evidence="5 7">CCMP2712</strain>
    </source>
</reference>
<evidence type="ECO:0000256" key="1">
    <source>
        <dbReference type="ARBA" id="ARBA00022737"/>
    </source>
</evidence>
<dbReference type="InterPro" id="IPR002885">
    <property type="entry name" value="PPR_rpt"/>
</dbReference>
<dbReference type="Proteomes" id="UP000011087">
    <property type="component" value="Unassembled WGS sequence"/>
</dbReference>
<keyword evidence="1" id="KW-0677">Repeat</keyword>
<dbReference type="RefSeq" id="XP_005839991.1">
    <property type="nucleotide sequence ID" value="XM_005839934.1"/>
</dbReference>
<feature type="domain" description="PROP1-like PPR" evidence="4">
    <location>
        <begin position="301"/>
        <end position="409"/>
    </location>
</feature>
<dbReference type="PANTHER" id="PTHR47447:SF17">
    <property type="entry name" value="OS12G0638900 PROTEIN"/>
    <property type="match status" value="1"/>
</dbReference>
<name>L1JWQ2_GUITC</name>
<reference evidence="7" key="2">
    <citation type="submission" date="2012-11" db="EMBL/GenBank/DDBJ databases">
        <authorList>
            <person name="Kuo A."/>
            <person name="Curtis B.A."/>
            <person name="Tanifuji G."/>
            <person name="Burki F."/>
            <person name="Gruber A."/>
            <person name="Irimia M."/>
            <person name="Maruyama S."/>
            <person name="Arias M.C."/>
            <person name="Ball S.G."/>
            <person name="Gile G.H."/>
            <person name="Hirakawa Y."/>
            <person name="Hopkins J.F."/>
            <person name="Rensing S.A."/>
            <person name="Schmutz J."/>
            <person name="Symeonidi A."/>
            <person name="Elias M."/>
            <person name="Eveleigh R.J."/>
            <person name="Herman E.K."/>
            <person name="Klute M.J."/>
            <person name="Nakayama T."/>
            <person name="Obornik M."/>
            <person name="Reyes-Prieto A."/>
            <person name="Armbrust E.V."/>
            <person name="Aves S.J."/>
            <person name="Beiko R.G."/>
            <person name="Coutinho P."/>
            <person name="Dacks J.B."/>
            <person name="Durnford D.G."/>
            <person name="Fast N.M."/>
            <person name="Green B.R."/>
            <person name="Grisdale C."/>
            <person name="Hempe F."/>
            <person name="Henrissat B."/>
            <person name="Hoppner M.P."/>
            <person name="Ishida K.-I."/>
            <person name="Kim E."/>
            <person name="Koreny L."/>
            <person name="Kroth P.G."/>
            <person name="Liu Y."/>
            <person name="Malik S.-B."/>
            <person name="Maier U.G."/>
            <person name="McRose D."/>
            <person name="Mock T."/>
            <person name="Neilson J.A."/>
            <person name="Onodera N.T."/>
            <person name="Poole A.M."/>
            <person name="Pritham E.J."/>
            <person name="Richards T.A."/>
            <person name="Rocap G."/>
            <person name="Roy S.W."/>
            <person name="Sarai C."/>
            <person name="Schaack S."/>
            <person name="Shirato S."/>
            <person name="Slamovits C.H."/>
            <person name="Spencer D.F."/>
            <person name="Suzuki S."/>
            <person name="Worden A.Z."/>
            <person name="Zauner S."/>
            <person name="Barry K."/>
            <person name="Bell C."/>
            <person name="Bharti A.K."/>
            <person name="Crow J.A."/>
            <person name="Grimwood J."/>
            <person name="Kramer R."/>
            <person name="Lindquist E."/>
            <person name="Lucas S."/>
            <person name="Salamov A."/>
            <person name="McFadden G.I."/>
            <person name="Lane C.E."/>
            <person name="Keeling P.J."/>
            <person name="Gray M.W."/>
            <person name="Grigoriev I.V."/>
            <person name="Archibald J.M."/>
        </authorList>
    </citation>
    <scope>NUCLEOTIDE SEQUENCE</scope>
    <source>
        <strain evidence="7">CCMP2712</strain>
    </source>
</reference>
<dbReference type="EnsemblProtists" id="EKX53011">
    <property type="protein sequence ID" value="EKX53011"/>
    <property type="gene ID" value="GUITHDRAFT_133400"/>
</dbReference>
<dbReference type="InterPro" id="IPR011990">
    <property type="entry name" value="TPR-like_helical_dom_sf"/>
</dbReference>
<dbReference type="PROSITE" id="PS51375">
    <property type="entry name" value="PPR"/>
    <property type="match status" value="3"/>
</dbReference>
<sequence>MRSLLPVLLAFTCISQSRQNLQHELSSQRHAVKLAMVEVGFVASPGCSWRSARISRMLGQFVDSAPRHGFALPVRAPWRPARSLGSNCKRRAMPLKGMDGMGGARDSDNEGGRRNKRFLRVLQSEASNSLEDALNFISLVRIKMAEGGADAAASFHVREFNNAIKSCSTTARRGSGKSAVSTALRVFDLMREVGVEPNSYTFVFLMDTCAKAGAEEEAVLVAGMLEDSGCSANEFFYSSYISLYKSKALAGDRRAPQKVLNLLDEMKRRQLPINEFVLTSAISTCAAAANKLGLDDCLRIARNLLSSMDRSGVNITEAAYNALMSGCAKCAADEPMAAKECWKLLKEMKLKGLKPNQRTYNTLMDCCARCGDLVAIEQCSDLIGTMQKEGLEPDTTSYNTLLKAFASAARKTIEGRKSQSSQNRGRIGSTGSSRTAARGRLNAVDLQREAGDREVRMSKKAFAKRMLEESFQLVEEMKSRGLKPDVISFNTLLAACAAASAEGRQTPKRGLKALQLMKEADVVPSADSFSLLMEACKVAELAGAKDSMEVGMRVKEFISNPQSQFYSTSLASSFPEKNGNVYSNETLLDAGATWMHSRLRWDNAVSPQGLIDAHETARIASSMSSMSESLVSASNNPFYARNIVSRIVDASATANQVRALAELARTSAETGDEKKMSAGDDSFELGMQLFLDMLDQNVKPDAFTFTSLINTAKQNGNPEHISRVYNLFRTIPYSDRNHRMYATMIGALGQARFVDEAVELLSSSREHGLPPDLYMYSAALQAAARAVKLSHQS</sequence>
<evidence type="ECO:0000313" key="7">
    <source>
        <dbReference type="Proteomes" id="UP000011087"/>
    </source>
</evidence>
<dbReference type="PANTHER" id="PTHR47447">
    <property type="entry name" value="OS03G0856100 PROTEIN"/>
    <property type="match status" value="1"/>
</dbReference>
<accession>L1JWQ2</accession>
<dbReference type="OrthoDB" id="185373at2759"/>
<feature type="compositionally biased region" description="Polar residues" evidence="3">
    <location>
        <begin position="418"/>
        <end position="435"/>
    </location>
</feature>
<dbReference type="OMA" id="QCALGEL"/>
<gene>
    <name evidence="5" type="ORF">GUITHDRAFT_133400</name>
</gene>
<dbReference type="HOGENOM" id="CLU_354301_0_0_1"/>
<dbReference type="GeneID" id="17309839"/>
<evidence type="ECO:0000259" key="4">
    <source>
        <dbReference type="Pfam" id="PF17177"/>
    </source>
</evidence>
<dbReference type="Pfam" id="PF13812">
    <property type="entry name" value="PPR_3"/>
    <property type="match status" value="3"/>
</dbReference>
<organism evidence="5">
    <name type="scientific">Guillardia theta (strain CCMP2712)</name>
    <name type="common">Cryptophyte</name>
    <dbReference type="NCBI Taxonomy" id="905079"/>
    <lineage>
        <taxon>Eukaryota</taxon>
        <taxon>Cryptophyceae</taxon>
        <taxon>Pyrenomonadales</taxon>
        <taxon>Geminigeraceae</taxon>
        <taxon>Guillardia</taxon>
    </lineage>
</organism>
<evidence type="ECO:0000313" key="6">
    <source>
        <dbReference type="EnsemblProtists" id="EKX53011"/>
    </source>
</evidence>
<evidence type="ECO:0000256" key="2">
    <source>
        <dbReference type="PROSITE-ProRule" id="PRU00708"/>
    </source>
</evidence>
<dbReference type="NCBIfam" id="TIGR00756">
    <property type="entry name" value="PPR"/>
    <property type="match status" value="2"/>
</dbReference>
<proteinExistence type="predicted"/>
<dbReference type="STRING" id="905079.L1JWQ2"/>